<dbReference type="AlphaFoldDB" id="A0AAW6KIC6"/>
<accession>A0AAW6KIC6</accession>
<dbReference type="EMBL" id="JARAFO010000647">
    <property type="protein sequence ID" value="MDE1455650.1"/>
    <property type="molecule type" value="Genomic_DNA"/>
</dbReference>
<evidence type="ECO:0000313" key="2">
    <source>
        <dbReference type="Proteomes" id="UP001216709"/>
    </source>
</evidence>
<proteinExistence type="predicted"/>
<protein>
    <submittedName>
        <fullName evidence="1">Uncharacterized protein</fullName>
    </submittedName>
</protein>
<sequence length="71" mass="8554">IKLLKRLISNSATALDFHGRFKKEAEVDKQGKERRTSRCQQTNRFRSDNRRAPVRLPFLEKELLTKRIFYF</sequence>
<feature type="non-terminal residue" evidence="1">
    <location>
        <position position="1"/>
    </location>
</feature>
<comment type="caution">
    <text evidence="1">The sequence shown here is derived from an EMBL/GenBank/DDBJ whole genome shotgun (WGS) entry which is preliminary data.</text>
</comment>
<evidence type="ECO:0000313" key="1">
    <source>
        <dbReference type="EMBL" id="MDE1455650.1"/>
    </source>
</evidence>
<organism evidence="1 2">
    <name type="scientific">Bacillus paralicheniformis</name>
    <dbReference type="NCBI Taxonomy" id="1648923"/>
    <lineage>
        <taxon>Bacteria</taxon>
        <taxon>Bacillati</taxon>
        <taxon>Bacillota</taxon>
        <taxon>Bacilli</taxon>
        <taxon>Bacillales</taxon>
        <taxon>Bacillaceae</taxon>
        <taxon>Bacillus</taxon>
    </lineage>
</organism>
<dbReference type="Proteomes" id="UP001216709">
    <property type="component" value="Unassembled WGS sequence"/>
</dbReference>
<gene>
    <name evidence="1" type="ORF">PVN32_26515</name>
</gene>
<dbReference type="RefSeq" id="WP_274686169.1">
    <property type="nucleotide sequence ID" value="NZ_JARAFO010000647.1"/>
</dbReference>
<reference evidence="1" key="1">
    <citation type="submission" date="2022-12" db="EMBL/GenBank/DDBJ databases">
        <title>Draft Genome Sequences of Bacillus licheniformis and Bacillus paralicheniformis strains isolated from Irish skim milk powders.</title>
        <authorList>
            <person name="Lourenco A."/>
            <person name="Li F."/>
            <person name="Geraldine D."/>
            <person name="Tobin J.T."/>
            <person name="Butler F."/>
            <person name="Jordan K."/>
            <person name="Obrien T."/>
        </authorList>
    </citation>
    <scope>NUCLEOTIDE SEQUENCE</scope>
    <source>
        <strain evidence="1">3370</strain>
    </source>
</reference>
<name>A0AAW6KIC6_9BACI</name>